<name>A0A6J4RMV4_9ACTN</name>
<reference evidence="2" key="1">
    <citation type="submission" date="2020-02" db="EMBL/GenBank/DDBJ databases">
        <authorList>
            <person name="Meier V. D."/>
        </authorList>
    </citation>
    <scope>NUCLEOTIDE SEQUENCE</scope>
    <source>
        <strain evidence="2">AVDCRST_MAG85</strain>
    </source>
</reference>
<dbReference type="EMBL" id="CADCVT010000046">
    <property type="protein sequence ID" value="CAA9477305.1"/>
    <property type="molecule type" value="Genomic_DNA"/>
</dbReference>
<feature type="compositionally biased region" description="Low complexity" evidence="1">
    <location>
        <begin position="135"/>
        <end position="145"/>
    </location>
</feature>
<feature type="non-terminal residue" evidence="2">
    <location>
        <position position="166"/>
    </location>
</feature>
<evidence type="ECO:0000256" key="1">
    <source>
        <dbReference type="SAM" id="MobiDB-lite"/>
    </source>
</evidence>
<feature type="compositionally biased region" description="Basic residues" evidence="1">
    <location>
        <begin position="96"/>
        <end position="122"/>
    </location>
</feature>
<feature type="compositionally biased region" description="Basic residues" evidence="1">
    <location>
        <begin position="55"/>
        <end position="71"/>
    </location>
</feature>
<organism evidence="2">
    <name type="scientific">uncultured Solirubrobacteraceae bacterium</name>
    <dbReference type="NCBI Taxonomy" id="1162706"/>
    <lineage>
        <taxon>Bacteria</taxon>
        <taxon>Bacillati</taxon>
        <taxon>Actinomycetota</taxon>
        <taxon>Thermoleophilia</taxon>
        <taxon>Solirubrobacterales</taxon>
        <taxon>Solirubrobacteraceae</taxon>
        <taxon>environmental samples</taxon>
    </lineage>
</organism>
<evidence type="ECO:0000313" key="2">
    <source>
        <dbReference type="EMBL" id="CAA9477305.1"/>
    </source>
</evidence>
<gene>
    <name evidence="2" type="ORF">AVDCRST_MAG85-425</name>
</gene>
<accession>A0A6J4RMV4</accession>
<feature type="non-terminal residue" evidence="2">
    <location>
        <position position="1"/>
    </location>
</feature>
<dbReference type="AlphaFoldDB" id="A0A6J4RMV4"/>
<sequence length="166" mass="18523">EGRRPHPGLGARLVGLGVHHRPDAVPALHVRRHPLGGHRRPGDRHGRPVQDAHARRLGGARRHGRGRRVGGARRPGLELGDRRRPARSLASQGTRPRTHRRRAAAQLRRRRRRPRRLGRRAGRRADGPRPPAPLAPAAQAPGRARAAPRRRGRPSRGQGSRERLRL</sequence>
<feature type="region of interest" description="Disordered" evidence="1">
    <location>
        <begin position="26"/>
        <end position="166"/>
    </location>
</feature>
<feature type="compositionally biased region" description="Basic residues" evidence="1">
    <location>
        <begin position="29"/>
        <end position="42"/>
    </location>
</feature>
<protein>
    <submittedName>
        <fullName evidence="2">Uncharacterized protein</fullName>
    </submittedName>
</protein>
<proteinExistence type="predicted"/>
<feature type="compositionally biased region" description="Basic and acidic residues" evidence="1">
    <location>
        <begin position="43"/>
        <end position="54"/>
    </location>
</feature>